<gene>
    <name evidence="1" type="ORF">JI748_05315</name>
</gene>
<dbReference type="Proteomes" id="UP000595857">
    <property type="component" value="Chromosome"/>
</dbReference>
<dbReference type="EMBL" id="CP068046">
    <property type="protein sequence ID" value="QQR40424.1"/>
    <property type="molecule type" value="Genomic_DNA"/>
</dbReference>
<name>A0ABX7CAX2_9HYPH</name>
<keyword evidence="2" id="KW-1185">Reference proteome</keyword>
<protein>
    <submittedName>
        <fullName evidence="1">Uncharacterized protein</fullName>
    </submittedName>
</protein>
<reference evidence="1 2" key="1">
    <citation type="submission" date="2021-01" db="EMBL/GenBank/DDBJ databases">
        <title>Genome seq and assembly of Devosia sp. LEGU1.</title>
        <authorList>
            <person name="Chhetri G."/>
        </authorList>
    </citation>
    <scope>NUCLEOTIDE SEQUENCE [LARGE SCALE GENOMIC DNA]</scope>
    <source>
        <strain evidence="1 2">LEGU1</strain>
    </source>
</reference>
<organism evidence="1 2">
    <name type="scientific">Devosia rhizoryzae</name>
    <dbReference type="NCBI Taxonomy" id="2774137"/>
    <lineage>
        <taxon>Bacteria</taxon>
        <taxon>Pseudomonadati</taxon>
        <taxon>Pseudomonadota</taxon>
        <taxon>Alphaproteobacteria</taxon>
        <taxon>Hyphomicrobiales</taxon>
        <taxon>Devosiaceae</taxon>
        <taxon>Devosia</taxon>
    </lineage>
</organism>
<dbReference type="RefSeq" id="WP_201635759.1">
    <property type="nucleotide sequence ID" value="NZ_CP068046.1"/>
</dbReference>
<evidence type="ECO:0000313" key="2">
    <source>
        <dbReference type="Proteomes" id="UP000595857"/>
    </source>
</evidence>
<sequence length="91" mass="10145">MDETVDLDTRLQKSVQTLRAWRWMSRITDDPEEVAALLTAEARLLIDLGRQHPARAKDIGKLIVAHHNLIVRMKRAAETGCSLKNQGSAAA</sequence>
<accession>A0ABX7CAX2</accession>
<evidence type="ECO:0000313" key="1">
    <source>
        <dbReference type="EMBL" id="QQR40424.1"/>
    </source>
</evidence>
<proteinExistence type="predicted"/>